<evidence type="ECO:0000256" key="1">
    <source>
        <dbReference type="ARBA" id="ARBA00004571"/>
    </source>
</evidence>
<dbReference type="Proteomes" id="UP001598138">
    <property type="component" value="Unassembled WGS sequence"/>
</dbReference>
<dbReference type="Gene3D" id="2.40.170.20">
    <property type="entry name" value="TonB-dependent receptor, beta-barrel domain"/>
    <property type="match status" value="1"/>
</dbReference>
<evidence type="ECO:0000256" key="7">
    <source>
        <dbReference type="ARBA" id="ARBA00023136"/>
    </source>
</evidence>
<keyword evidence="6 10" id="KW-0798">TonB box</keyword>
<dbReference type="Pfam" id="PF07715">
    <property type="entry name" value="Plug"/>
    <property type="match status" value="1"/>
</dbReference>
<evidence type="ECO:0000259" key="12">
    <source>
        <dbReference type="Pfam" id="PF07715"/>
    </source>
</evidence>
<dbReference type="RefSeq" id="WP_377982960.1">
    <property type="nucleotide sequence ID" value="NZ_JBBKXZ010000001.1"/>
</dbReference>
<evidence type="ECO:0000256" key="10">
    <source>
        <dbReference type="RuleBase" id="RU003357"/>
    </source>
</evidence>
<evidence type="ECO:0000313" key="13">
    <source>
        <dbReference type="EMBL" id="MFD3394085.1"/>
    </source>
</evidence>
<dbReference type="Gene3D" id="2.170.130.10">
    <property type="entry name" value="TonB-dependent receptor, plug domain"/>
    <property type="match status" value="1"/>
</dbReference>
<name>A0ABW6DAZ4_9BACT</name>
<evidence type="ECO:0000256" key="3">
    <source>
        <dbReference type="ARBA" id="ARBA00022452"/>
    </source>
</evidence>
<dbReference type="InterPro" id="IPR000531">
    <property type="entry name" value="Beta-barrel_TonB"/>
</dbReference>
<evidence type="ECO:0000256" key="6">
    <source>
        <dbReference type="ARBA" id="ARBA00023077"/>
    </source>
</evidence>
<gene>
    <name evidence="13" type="ORF">U0R10_05585</name>
</gene>
<feature type="domain" description="TonB-dependent receptor-like beta-barrel" evidence="11">
    <location>
        <begin position="301"/>
        <end position="698"/>
    </location>
</feature>
<dbReference type="PANTHER" id="PTHR30069:SF29">
    <property type="entry name" value="HEMOGLOBIN AND HEMOGLOBIN-HAPTOGLOBIN-BINDING PROTEIN 1-RELATED"/>
    <property type="match status" value="1"/>
</dbReference>
<evidence type="ECO:0000256" key="9">
    <source>
        <dbReference type="ARBA" id="ARBA00023237"/>
    </source>
</evidence>
<evidence type="ECO:0000256" key="2">
    <source>
        <dbReference type="ARBA" id="ARBA00022448"/>
    </source>
</evidence>
<keyword evidence="8 13" id="KW-0675">Receptor</keyword>
<comment type="caution">
    <text evidence="13">The sequence shown here is derived from an EMBL/GenBank/DDBJ whole genome shotgun (WGS) entry which is preliminary data.</text>
</comment>
<accession>A0ABW6DAZ4</accession>
<feature type="domain" description="TonB-dependent receptor plug" evidence="12">
    <location>
        <begin position="123"/>
        <end position="225"/>
    </location>
</feature>
<dbReference type="InterPro" id="IPR008969">
    <property type="entry name" value="CarboxyPept-like_regulatory"/>
</dbReference>
<sequence>MLNPFLMNRLLLIVFCLWGFPLVAQELNGRVMSLDAQGNMEDIPGATVYYSADKLGATCGVDGIFKLRVRTFPGWLTIRAVGFKPDSVWVDKPRFVHVHLTANSSELAEVSVLASPGGHDVQSIQSREILTMKTLAKAACCNLSESFETNASVSVNFTDAITGAKQISLLGLSGTYVQTQVENVPSIRGLKSTYGLNYIPGTWIRSIDLAKGQSSVVNGYESMTGAINMELVKPDTSEVYFLNTYGNSQGRFEVNQQAAHKFNGKLSTALLTHYSQQVSRLDGNKDGFMDLPLFNLVNVMNRWKYATDKWMVQWGGGYLREQRVAGQMNFEEKTSNRYRVYGFGSATTRFESFAKIARLFQTKPWKGLGLILSAADHRNDSYFAFKSYVGREQSVFGNLIYQSIIDNTNHTWKAGSSFLYDSYQERYIDSTYARTEIVPGFFGEYIWTIPNRFTLVVGNRIDFHNQLGTKWVPRLHAKWDVSPTWMARASAGKGWRRVNPLAENMGFLANTRYIQLVGNLNPLEEAWNYGFSLAHEFQLANRKANFVLDYFQTDFTHQWIVDMEIAHAIRMYSNPGASYSKSAQIEFNYSPLPRLEWKAAYRFQDVASDYLSESGGLRRLSKPFLNRDRVLVNLAYATKYDIWKFDLTWQWSGSRRIPNAYVHVGDAPEVNAPAFSMVYGQVTRQFKHWEMYVGVENLFNFTQPNPIIGVSDPFGRDFDATMIWAPIAGRMVYTGIRYKIN</sequence>
<evidence type="ECO:0000256" key="5">
    <source>
        <dbReference type="ARBA" id="ARBA00022729"/>
    </source>
</evidence>
<dbReference type="PANTHER" id="PTHR30069">
    <property type="entry name" value="TONB-DEPENDENT OUTER MEMBRANE RECEPTOR"/>
    <property type="match status" value="1"/>
</dbReference>
<keyword evidence="4" id="KW-0812">Transmembrane</keyword>
<keyword evidence="5" id="KW-0732">Signal</keyword>
<keyword evidence="7 10" id="KW-0472">Membrane</keyword>
<dbReference type="InterPro" id="IPR012910">
    <property type="entry name" value="Plug_dom"/>
</dbReference>
<keyword evidence="14" id="KW-1185">Reference proteome</keyword>
<evidence type="ECO:0000313" key="14">
    <source>
        <dbReference type="Proteomes" id="UP001598138"/>
    </source>
</evidence>
<proteinExistence type="inferred from homology"/>
<dbReference type="SUPFAM" id="SSF56935">
    <property type="entry name" value="Porins"/>
    <property type="match status" value="1"/>
</dbReference>
<comment type="similarity">
    <text evidence="10">Belongs to the TonB-dependent receptor family.</text>
</comment>
<dbReference type="EMBL" id="JBBKXZ010000001">
    <property type="protein sequence ID" value="MFD3394085.1"/>
    <property type="molecule type" value="Genomic_DNA"/>
</dbReference>
<dbReference type="SUPFAM" id="SSF49464">
    <property type="entry name" value="Carboxypeptidase regulatory domain-like"/>
    <property type="match status" value="1"/>
</dbReference>
<protein>
    <submittedName>
        <fullName evidence="13">TonB-dependent receptor</fullName>
    </submittedName>
</protein>
<keyword evidence="2" id="KW-0813">Transport</keyword>
<keyword evidence="3" id="KW-1134">Transmembrane beta strand</keyword>
<keyword evidence="9" id="KW-0998">Cell outer membrane</keyword>
<evidence type="ECO:0000256" key="4">
    <source>
        <dbReference type="ARBA" id="ARBA00022692"/>
    </source>
</evidence>
<reference evidence="13 14" key="1">
    <citation type="submission" date="2024-03" db="EMBL/GenBank/DDBJ databases">
        <title>Aquirufa genome sequencing.</title>
        <authorList>
            <person name="Pitt A."/>
            <person name="Hahn M.W."/>
        </authorList>
    </citation>
    <scope>NUCLEOTIDE SEQUENCE [LARGE SCALE GENOMIC DNA]</scope>
    <source>
        <strain evidence="13 14">OSTEICH-129V</strain>
    </source>
</reference>
<dbReference type="Pfam" id="PF00593">
    <property type="entry name" value="TonB_dep_Rec_b-barrel"/>
    <property type="match status" value="1"/>
</dbReference>
<evidence type="ECO:0000259" key="11">
    <source>
        <dbReference type="Pfam" id="PF00593"/>
    </source>
</evidence>
<dbReference type="InterPro" id="IPR037066">
    <property type="entry name" value="Plug_dom_sf"/>
</dbReference>
<comment type="subcellular location">
    <subcellularLocation>
        <location evidence="1">Cell outer membrane</location>
        <topology evidence="1">Multi-pass membrane protein</topology>
    </subcellularLocation>
</comment>
<dbReference type="InterPro" id="IPR039426">
    <property type="entry name" value="TonB-dep_rcpt-like"/>
</dbReference>
<organism evidence="13 14">
    <name type="scientific">Aquirufa avitistagni</name>
    <dbReference type="NCBI Taxonomy" id="3104728"/>
    <lineage>
        <taxon>Bacteria</taxon>
        <taxon>Pseudomonadati</taxon>
        <taxon>Bacteroidota</taxon>
        <taxon>Cytophagia</taxon>
        <taxon>Cytophagales</taxon>
        <taxon>Flectobacillaceae</taxon>
        <taxon>Aquirufa</taxon>
    </lineage>
</organism>
<dbReference type="InterPro" id="IPR036942">
    <property type="entry name" value="Beta-barrel_TonB_sf"/>
</dbReference>
<evidence type="ECO:0000256" key="8">
    <source>
        <dbReference type="ARBA" id="ARBA00023170"/>
    </source>
</evidence>